<keyword evidence="2 5" id="KW-0479">Metal-binding</keyword>
<keyword evidence="1 5" id="KW-0813">Transport</keyword>
<evidence type="ECO:0000256" key="3">
    <source>
        <dbReference type="ARBA" id="ARBA00022982"/>
    </source>
</evidence>
<dbReference type="PANTHER" id="PTHR38439">
    <property type="entry name" value="AURACYANIN-B"/>
    <property type="match status" value="1"/>
</dbReference>
<keyword evidence="8" id="KW-1185">Reference proteome</keyword>
<keyword evidence="3 5" id="KW-0249">Electron transport</keyword>
<keyword evidence="5" id="KW-0574">Periplasm</keyword>
<dbReference type="InterPro" id="IPR028871">
    <property type="entry name" value="BlueCu_1_BS"/>
</dbReference>
<dbReference type="InterPro" id="IPR014068">
    <property type="entry name" value="Azurin"/>
</dbReference>
<keyword evidence="5" id="KW-0732">Signal</keyword>
<reference evidence="7 8" key="1">
    <citation type="submission" date="2015-10" db="EMBL/GenBank/DDBJ databases">
        <title>Genome sequencing and analysis of members of genus Stenotrophomonas.</title>
        <authorList>
            <person name="Patil P.P."/>
            <person name="Midha S."/>
            <person name="Patil P.B."/>
        </authorList>
    </citation>
    <scope>NUCLEOTIDE SEQUENCE [LARGE SCALE GENOMIC DNA]</scope>
    <source>
        <strain evidence="7 8">JCM 16536</strain>
    </source>
</reference>
<dbReference type="InterPro" id="IPR000923">
    <property type="entry name" value="BlueCu_1"/>
</dbReference>
<dbReference type="OrthoDB" id="9814063at2"/>
<dbReference type="RefSeq" id="WP_057648411.1">
    <property type="nucleotide sequence ID" value="NZ_LLXU01000113.1"/>
</dbReference>
<dbReference type="SUPFAM" id="SSF49503">
    <property type="entry name" value="Cupredoxins"/>
    <property type="match status" value="1"/>
</dbReference>
<comment type="subcellular location">
    <subcellularLocation>
        <location evidence="5">Periplasm</location>
    </subcellularLocation>
</comment>
<evidence type="ECO:0000313" key="8">
    <source>
        <dbReference type="Proteomes" id="UP000051802"/>
    </source>
</evidence>
<dbReference type="STRING" id="676599.ARC20_14465"/>
<gene>
    <name evidence="7" type="ORF">ARC20_14465</name>
</gene>
<feature type="signal peptide" evidence="5">
    <location>
        <begin position="1"/>
        <end position="22"/>
    </location>
</feature>
<evidence type="ECO:0000256" key="1">
    <source>
        <dbReference type="ARBA" id="ARBA00022448"/>
    </source>
</evidence>
<keyword evidence="4 5" id="KW-0186">Copper</keyword>
<feature type="domain" description="Blue (type 1) copper" evidence="6">
    <location>
        <begin position="25"/>
        <end position="147"/>
    </location>
</feature>
<dbReference type="GO" id="GO:0042597">
    <property type="term" value="C:periplasmic space"/>
    <property type="evidence" value="ECO:0007669"/>
    <property type="project" value="UniProtKB-SubCell"/>
</dbReference>
<proteinExistence type="predicted"/>
<protein>
    <recommendedName>
        <fullName evidence="5">Azurin</fullName>
    </recommendedName>
</protein>
<evidence type="ECO:0000256" key="4">
    <source>
        <dbReference type="ARBA" id="ARBA00023008"/>
    </source>
</evidence>
<sequence length="150" mass="15982">MKPLIALVLLAAGLAAAPHAHARSCAFTVTSNDQMRFDTSAMKVAADCTEVVLTLRHTGTLPAKAMGHNWVLTRTADMQAVAMDGMRARLEDDYLPPGDKRVIAHTKVIGGGQVASVRFSTKALQKGGAYSFFCSFPGHFGLMRGTLSFG</sequence>
<evidence type="ECO:0000259" key="6">
    <source>
        <dbReference type="Pfam" id="PF00127"/>
    </source>
</evidence>
<dbReference type="GO" id="GO:0005507">
    <property type="term" value="F:copper ion binding"/>
    <property type="evidence" value="ECO:0007669"/>
    <property type="project" value="UniProtKB-UniRule"/>
</dbReference>
<dbReference type="CDD" id="cd13922">
    <property type="entry name" value="Azurin"/>
    <property type="match status" value="1"/>
</dbReference>
<dbReference type="GO" id="GO:0009055">
    <property type="term" value="F:electron transfer activity"/>
    <property type="evidence" value="ECO:0007669"/>
    <property type="project" value="InterPro"/>
</dbReference>
<dbReference type="InterPro" id="IPR008972">
    <property type="entry name" value="Cupredoxin"/>
</dbReference>
<dbReference type="Proteomes" id="UP000051802">
    <property type="component" value="Unassembled WGS sequence"/>
</dbReference>
<feature type="chain" id="PRO_5006519248" description="Azurin" evidence="5">
    <location>
        <begin position="23"/>
        <end position="150"/>
    </location>
</feature>
<evidence type="ECO:0000256" key="5">
    <source>
        <dbReference type="RuleBase" id="RU363017"/>
    </source>
</evidence>
<dbReference type="Pfam" id="PF00127">
    <property type="entry name" value="Copper-bind"/>
    <property type="match status" value="1"/>
</dbReference>
<dbReference type="PANTHER" id="PTHR38439:SF2">
    <property type="entry name" value="OUTER MEMBRANE PROTEIN H.8"/>
    <property type="match status" value="1"/>
</dbReference>
<dbReference type="Gene3D" id="2.60.40.420">
    <property type="entry name" value="Cupredoxins - blue copper proteins"/>
    <property type="match status" value="1"/>
</dbReference>
<evidence type="ECO:0000313" key="7">
    <source>
        <dbReference type="EMBL" id="KRG38811.1"/>
    </source>
</evidence>
<accession>A0A0R0A0M5</accession>
<dbReference type="PROSITE" id="PS00196">
    <property type="entry name" value="COPPER_BLUE"/>
    <property type="match status" value="1"/>
</dbReference>
<dbReference type="EMBL" id="LLXU01000113">
    <property type="protein sequence ID" value="KRG38811.1"/>
    <property type="molecule type" value="Genomic_DNA"/>
</dbReference>
<dbReference type="AlphaFoldDB" id="A0A0R0A0M5"/>
<dbReference type="InterPro" id="IPR050845">
    <property type="entry name" value="Cu-binding_ET"/>
</dbReference>
<comment type="function">
    <text evidence="5">Transfers electrons from cytochrome c551 to cytochrome oxidase.</text>
</comment>
<name>A0A0R0A0M5_9GAMM</name>
<evidence type="ECO:0000256" key="2">
    <source>
        <dbReference type="ARBA" id="ARBA00022723"/>
    </source>
</evidence>
<organism evidence="7 8">
    <name type="scientific">Stenotrophomonas panacihumi</name>
    <dbReference type="NCBI Taxonomy" id="676599"/>
    <lineage>
        <taxon>Bacteria</taxon>
        <taxon>Pseudomonadati</taxon>
        <taxon>Pseudomonadota</taxon>
        <taxon>Gammaproteobacteria</taxon>
        <taxon>Lysobacterales</taxon>
        <taxon>Lysobacteraceae</taxon>
        <taxon>Stenotrophomonas</taxon>
    </lineage>
</organism>
<dbReference type="NCBIfam" id="TIGR02695">
    <property type="entry name" value="azurin"/>
    <property type="match status" value="1"/>
</dbReference>
<comment type="caution">
    <text evidence="7">The sequence shown here is derived from an EMBL/GenBank/DDBJ whole genome shotgun (WGS) entry which is preliminary data.</text>
</comment>